<comment type="subunit">
    <text evidence="2">Monomer. Binds 30S ribosomal subunits, but not 50S ribosomal subunits or 70S ribosomes.</text>
</comment>
<reference evidence="3" key="2">
    <citation type="submission" date="2024-06" db="EMBL/GenBank/DDBJ databases">
        <authorList>
            <person name="Petrova K.O."/>
            <person name="Toshchakov S.V."/>
            <person name="Boltjanskaja Y.V."/>
            <person name="Kevbrin V."/>
        </authorList>
    </citation>
    <scope>NUCLEOTIDE SEQUENCE</scope>
    <source>
        <strain evidence="3">Z-910T</strain>
    </source>
</reference>
<proteinExistence type="inferred from homology"/>
<comment type="subcellular location">
    <subcellularLocation>
        <location evidence="2">Cytoplasm</location>
    </subcellularLocation>
</comment>
<comment type="similarity">
    <text evidence="2">Belongs to the RbfA family.</text>
</comment>
<sequence length="114" mass="13238">MSQRATKLGEAIKIEINDIIQKRLKDPRVGFLTITSVDVTSDLRESTIFFTVYGSEQEKKDTLTGVEKAKGFIRSELGKRLKVRHVPELYFKFDYSLEYGNKIDKLLKDIHDER</sequence>
<protein>
    <recommendedName>
        <fullName evidence="2">Ribosome-binding factor A</fullName>
    </recommendedName>
</protein>
<reference evidence="3" key="1">
    <citation type="journal article" date="2013" name="Extremophiles">
        <title>Proteinivorax tanatarense gen. nov., sp. nov., an anaerobic, haloalkaliphilic, proteolytic bacterium isolated from a decaying algal bloom, and proposal of Proteinivoraceae fam. nov.</title>
        <authorList>
            <person name="Kevbrin V."/>
            <person name="Boltyanskaya Y."/>
            <person name="Zhilina T."/>
            <person name="Kolganova T."/>
            <person name="Lavrentjeva E."/>
            <person name="Kuznetsov B."/>
        </authorList>
    </citation>
    <scope>NUCLEOTIDE SEQUENCE</scope>
    <source>
        <strain evidence="3">Z-910T</strain>
    </source>
</reference>
<accession>A0AAU7VQG3</accession>
<organism evidence="3">
    <name type="scientific">Proteinivorax tanatarense</name>
    <dbReference type="NCBI Taxonomy" id="1260629"/>
    <lineage>
        <taxon>Bacteria</taxon>
        <taxon>Bacillati</taxon>
        <taxon>Bacillota</taxon>
        <taxon>Clostridia</taxon>
        <taxon>Eubacteriales</taxon>
        <taxon>Proteinivoracaceae</taxon>
        <taxon>Proteinivorax</taxon>
    </lineage>
</organism>
<dbReference type="InterPro" id="IPR020053">
    <property type="entry name" value="Ribosome-bd_factorA_CS"/>
</dbReference>
<evidence type="ECO:0000256" key="2">
    <source>
        <dbReference type="HAMAP-Rule" id="MF_00003"/>
    </source>
</evidence>
<dbReference type="HAMAP" id="MF_00003">
    <property type="entry name" value="RbfA"/>
    <property type="match status" value="1"/>
</dbReference>
<dbReference type="PANTHER" id="PTHR33515">
    <property type="entry name" value="RIBOSOME-BINDING FACTOR A, CHLOROPLASTIC-RELATED"/>
    <property type="match status" value="1"/>
</dbReference>
<dbReference type="EMBL" id="CP158367">
    <property type="protein sequence ID" value="XBX76266.1"/>
    <property type="molecule type" value="Genomic_DNA"/>
</dbReference>
<keyword evidence="2" id="KW-0963">Cytoplasm</keyword>
<dbReference type="PROSITE" id="PS01319">
    <property type="entry name" value="RBFA"/>
    <property type="match status" value="1"/>
</dbReference>
<evidence type="ECO:0000256" key="1">
    <source>
        <dbReference type="ARBA" id="ARBA00022517"/>
    </source>
</evidence>
<evidence type="ECO:0000313" key="3">
    <source>
        <dbReference type="EMBL" id="XBX76266.1"/>
    </source>
</evidence>
<dbReference type="GO" id="GO:0043024">
    <property type="term" value="F:ribosomal small subunit binding"/>
    <property type="evidence" value="ECO:0007669"/>
    <property type="project" value="TreeGrafter"/>
</dbReference>
<dbReference type="NCBIfam" id="TIGR00082">
    <property type="entry name" value="rbfA"/>
    <property type="match status" value="1"/>
</dbReference>
<dbReference type="Pfam" id="PF02033">
    <property type="entry name" value="RBFA"/>
    <property type="match status" value="1"/>
</dbReference>
<dbReference type="PANTHER" id="PTHR33515:SF1">
    <property type="entry name" value="RIBOSOME-BINDING FACTOR A, CHLOROPLASTIC-RELATED"/>
    <property type="match status" value="1"/>
</dbReference>
<comment type="function">
    <text evidence="2">One of several proteins that assist in the late maturation steps of the functional core of the 30S ribosomal subunit. Associates with free 30S ribosomal subunits (but not with 30S subunits that are part of 70S ribosomes or polysomes). Required for efficient processing of 16S rRNA. May interact with the 5'-terminal helix region of 16S rRNA.</text>
</comment>
<dbReference type="RefSeq" id="WP_350345000.1">
    <property type="nucleotide sequence ID" value="NZ_CP158367.1"/>
</dbReference>
<dbReference type="InterPro" id="IPR015946">
    <property type="entry name" value="KH_dom-like_a/b"/>
</dbReference>
<gene>
    <name evidence="2 3" type="primary">rbfA</name>
    <name evidence="3" type="ORF">PRVXT_001449</name>
</gene>
<dbReference type="SUPFAM" id="SSF89919">
    <property type="entry name" value="Ribosome-binding factor A, RbfA"/>
    <property type="match status" value="1"/>
</dbReference>
<dbReference type="InterPro" id="IPR023799">
    <property type="entry name" value="RbfA_dom_sf"/>
</dbReference>
<dbReference type="GO" id="GO:0030490">
    <property type="term" value="P:maturation of SSU-rRNA"/>
    <property type="evidence" value="ECO:0007669"/>
    <property type="project" value="UniProtKB-UniRule"/>
</dbReference>
<keyword evidence="1 2" id="KW-0690">Ribosome biogenesis</keyword>
<dbReference type="AlphaFoldDB" id="A0AAU7VQG3"/>
<name>A0AAU7VQG3_9FIRM</name>
<dbReference type="GO" id="GO:0005829">
    <property type="term" value="C:cytosol"/>
    <property type="evidence" value="ECO:0007669"/>
    <property type="project" value="TreeGrafter"/>
</dbReference>
<dbReference type="Gene3D" id="3.30.300.20">
    <property type="match status" value="1"/>
</dbReference>
<dbReference type="InterPro" id="IPR000238">
    <property type="entry name" value="RbfA"/>
</dbReference>